<keyword evidence="6 8" id="KW-1133">Transmembrane helix</keyword>
<feature type="transmembrane region" description="Helical" evidence="8">
    <location>
        <begin position="312"/>
        <end position="329"/>
    </location>
</feature>
<feature type="transmembrane region" description="Helical" evidence="8">
    <location>
        <begin position="349"/>
        <end position="373"/>
    </location>
</feature>
<comment type="similarity">
    <text evidence="3">Belongs to the wax synthase family.</text>
</comment>
<sequence>MAWQAFTTALYSGDDRIRLPTYIYASIVGFVCLVQWGIAMTDRFSTGIKQLLSIPTMAACLLLPVMVAGQNTALNTVLEIQAFNTVLRCLEPIYVAPMLYGIPARLDVKELSDQLWSALRKTNQDTSNNTARVSRYYLLVPMLVTMILSNIVASWFATFSGQDVFAMQENNDYVLFFAFFVFAVIYLTLVINTFGYMLQLTYLVIHGEHDYQPDEWQPLMNHPVLASSLNELWSCRWHQVFRSIWLVIPFRPIRTLINRVYGIRDQKDKKKKGTAPRVAIVAATISVFFVSGLMHEYIALCESGVDGYGKHLIGQQCFFFTLHGVLCIVEQGIWRRFSKISHRQWTRKLLGHIWVITIGFFTFPWFVNAFAYWEVWHANPFNTLTPFLLEHVWRRYPFLHSVCGSLL</sequence>
<feature type="transmembrane region" description="Helical" evidence="8">
    <location>
        <begin position="136"/>
        <end position="161"/>
    </location>
</feature>
<evidence type="ECO:0000313" key="10">
    <source>
        <dbReference type="EMBL" id="CDS12318.1"/>
    </source>
</evidence>
<keyword evidence="5 8" id="KW-0812">Transmembrane</keyword>
<evidence type="ECO:0000256" key="2">
    <source>
        <dbReference type="ARBA" id="ARBA00005179"/>
    </source>
</evidence>
<organism evidence="10">
    <name type="scientific">Lichtheimia ramosa</name>
    <dbReference type="NCBI Taxonomy" id="688394"/>
    <lineage>
        <taxon>Eukaryota</taxon>
        <taxon>Fungi</taxon>
        <taxon>Fungi incertae sedis</taxon>
        <taxon>Mucoromycota</taxon>
        <taxon>Mucoromycotina</taxon>
        <taxon>Mucoromycetes</taxon>
        <taxon>Mucorales</taxon>
        <taxon>Lichtheimiaceae</taxon>
        <taxon>Lichtheimia</taxon>
    </lineage>
</organism>
<dbReference type="AlphaFoldDB" id="A0A077WZ56"/>
<evidence type="ECO:0000256" key="7">
    <source>
        <dbReference type="ARBA" id="ARBA00023136"/>
    </source>
</evidence>
<comment type="pathway">
    <text evidence="2">Secondary metabolite biosynthesis.</text>
</comment>
<evidence type="ECO:0000256" key="3">
    <source>
        <dbReference type="ARBA" id="ARBA00007282"/>
    </source>
</evidence>
<dbReference type="PANTHER" id="PTHR31595:SF57">
    <property type="entry name" value="OS04G0481900 PROTEIN"/>
    <property type="match status" value="1"/>
</dbReference>
<evidence type="ECO:0000256" key="4">
    <source>
        <dbReference type="ARBA" id="ARBA00022679"/>
    </source>
</evidence>
<feature type="transmembrane region" description="Helical" evidence="8">
    <location>
        <begin position="173"/>
        <end position="198"/>
    </location>
</feature>
<evidence type="ECO:0000256" key="6">
    <source>
        <dbReference type="ARBA" id="ARBA00022989"/>
    </source>
</evidence>
<keyword evidence="4" id="KW-0808">Transferase</keyword>
<dbReference type="GO" id="GO:0006629">
    <property type="term" value="P:lipid metabolic process"/>
    <property type="evidence" value="ECO:0007669"/>
    <property type="project" value="InterPro"/>
</dbReference>
<dbReference type="InterPro" id="IPR032805">
    <property type="entry name" value="Wax_synthase_dom"/>
</dbReference>
<evidence type="ECO:0000256" key="1">
    <source>
        <dbReference type="ARBA" id="ARBA00004141"/>
    </source>
</evidence>
<accession>A0A077WZ56</accession>
<evidence type="ECO:0000256" key="8">
    <source>
        <dbReference type="SAM" id="Phobius"/>
    </source>
</evidence>
<name>A0A077WZ56_9FUNG</name>
<protein>
    <recommendedName>
        <fullName evidence="9">Wax synthase domain-containing protein</fullName>
    </recommendedName>
</protein>
<feature type="domain" description="Wax synthase" evidence="9">
    <location>
        <begin position="216"/>
        <end position="304"/>
    </location>
</feature>
<feature type="transmembrane region" description="Helical" evidence="8">
    <location>
        <begin position="21"/>
        <end position="39"/>
    </location>
</feature>
<gene>
    <name evidence="10" type="ORF">LRAMOSA04513</name>
</gene>
<dbReference type="Pfam" id="PF13813">
    <property type="entry name" value="MBOAT_2"/>
    <property type="match status" value="1"/>
</dbReference>
<feature type="transmembrane region" description="Helical" evidence="8">
    <location>
        <begin position="51"/>
        <end position="69"/>
    </location>
</feature>
<comment type="subcellular location">
    <subcellularLocation>
        <location evidence="1">Membrane</location>
        <topology evidence="1">Multi-pass membrane protein</topology>
    </subcellularLocation>
</comment>
<reference evidence="10" key="1">
    <citation type="journal article" date="2014" name="Genome Announc.">
        <title>De novo whole-genome sequence and genome annotation of Lichtheimia ramosa.</title>
        <authorList>
            <person name="Linde J."/>
            <person name="Schwartze V."/>
            <person name="Binder U."/>
            <person name="Lass-Florl C."/>
            <person name="Voigt K."/>
            <person name="Horn F."/>
        </authorList>
    </citation>
    <scope>NUCLEOTIDE SEQUENCE</scope>
    <source>
        <strain evidence="10">JMRC FSU:6197</strain>
    </source>
</reference>
<evidence type="ECO:0000256" key="5">
    <source>
        <dbReference type="ARBA" id="ARBA00022692"/>
    </source>
</evidence>
<proteinExistence type="inferred from homology"/>
<dbReference type="InterPro" id="IPR044851">
    <property type="entry name" value="Wax_synthase"/>
</dbReference>
<dbReference type="EMBL" id="LK023357">
    <property type="protein sequence ID" value="CDS12318.1"/>
    <property type="molecule type" value="Genomic_DNA"/>
</dbReference>
<dbReference type="PANTHER" id="PTHR31595">
    <property type="entry name" value="LONG-CHAIN-ALCOHOL O-FATTY-ACYLTRANSFERASE 3-RELATED"/>
    <property type="match status" value="1"/>
</dbReference>
<keyword evidence="7 8" id="KW-0472">Membrane</keyword>
<dbReference type="GO" id="GO:0008374">
    <property type="term" value="F:O-acyltransferase activity"/>
    <property type="evidence" value="ECO:0007669"/>
    <property type="project" value="InterPro"/>
</dbReference>
<evidence type="ECO:0000259" key="9">
    <source>
        <dbReference type="Pfam" id="PF13813"/>
    </source>
</evidence>
<dbReference type="OrthoDB" id="1077582at2759"/>
<feature type="transmembrane region" description="Helical" evidence="8">
    <location>
        <begin position="278"/>
        <end position="300"/>
    </location>
</feature>
<dbReference type="GO" id="GO:0016020">
    <property type="term" value="C:membrane"/>
    <property type="evidence" value="ECO:0007669"/>
    <property type="project" value="UniProtKB-SubCell"/>
</dbReference>